<dbReference type="EMBL" id="KN831980">
    <property type="protein sequence ID" value="KIO02746.1"/>
    <property type="molecule type" value="Genomic_DNA"/>
</dbReference>
<accession>A0A0C3P5F7</accession>
<evidence type="ECO:0000313" key="2">
    <source>
        <dbReference type="Proteomes" id="UP000054217"/>
    </source>
</evidence>
<gene>
    <name evidence="1" type="ORF">M404DRAFT_1001961</name>
</gene>
<protein>
    <submittedName>
        <fullName evidence="1">Uncharacterized protein</fullName>
    </submittedName>
</protein>
<dbReference type="AlphaFoldDB" id="A0A0C3P5F7"/>
<dbReference type="HOGENOM" id="CLU_2905110_0_0_1"/>
<evidence type="ECO:0000313" key="1">
    <source>
        <dbReference type="EMBL" id="KIO02746.1"/>
    </source>
</evidence>
<dbReference type="InParanoid" id="A0A0C3P5F7"/>
<keyword evidence="2" id="KW-1185">Reference proteome</keyword>
<name>A0A0C3P5F7_PISTI</name>
<dbReference type="Proteomes" id="UP000054217">
    <property type="component" value="Unassembled WGS sequence"/>
</dbReference>
<organism evidence="1 2">
    <name type="scientific">Pisolithus tinctorius Marx 270</name>
    <dbReference type="NCBI Taxonomy" id="870435"/>
    <lineage>
        <taxon>Eukaryota</taxon>
        <taxon>Fungi</taxon>
        <taxon>Dikarya</taxon>
        <taxon>Basidiomycota</taxon>
        <taxon>Agaricomycotina</taxon>
        <taxon>Agaricomycetes</taxon>
        <taxon>Agaricomycetidae</taxon>
        <taxon>Boletales</taxon>
        <taxon>Sclerodermatineae</taxon>
        <taxon>Pisolithaceae</taxon>
        <taxon>Pisolithus</taxon>
    </lineage>
</organism>
<proteinExistence type="predicted"/>
<sequence length="62" mass="7117">MVCENWAPGGENVVIYVAQSKNGPKGNARMKYVTKVSSRYAQYMYGWKRQPEQGMRSTLSKR</sequence>
<reference evidence="1 2" key="1">
    <citation type="submission" date="2014-04" db="EMBL/GenBank/DDBJ databases">
        <authorList>
            <consortium name="DOE Joint Genome Institute"/>
            <person name="Kuo A."/>
            <person name="Kohler A."/>
            <person name="Costa M.D."/>
            <person name="Nagy L.G."/>
            <person name="Floudas D."/>
            <person name="Copeland A."/>
            <person name="Barry K.W."/>
            <person name="Cichocki N."/>
            <person name="Veneault-Fourrey C."/>
            <person name="LaButti K."/>
            <person name="Lindquist E.A."/>
            <person name="Lipzen A."/>
            <person name="Lundell T."/>
            <person name="Morin E."/>
            <person name="Murat C."/>
            <person name="Sun H."/>
            <person name="Tunlid A."/>
            <person name="Henrissat B."/>
            <person name="Grigoriev I.V."/>
            <person name="Hibbett D.S."/>
            <person name="Martin F."/>
            <person name="Nordberg H.P."/>
            <person name="Cantor M.N."/>
            <person name="Hua S.X."/>
        </authorList>
    </citation>
    <scope>NUCLEOTIDE SEQUENCE [LARGE SCALE GENOMIC DNA]</scope>
    <source>
        <strain evidence="1 2">Marx 270</strain>
    </source>
</reference>
<reference evidence="2" key="2">
    <citation type="submission" date="2015-01" db="EMBL/GenBank/DDBJ databases">
        <title>Evolutionary Origins and Diversification of the Mycorrhizal Mutualists.</title>
        <authorList>
            <consortium name="DOE Joint Genome Institute"/>
            <consortium name="Mycorrhizal Genomics Consortium"/>
            <person name="Kohler A."/>
            <person name="Kuo A."/>
            <person name="Nagy L.G."/>
            <person name="Floudas D."/>
            <person name="Copeland A."/>
            <person name="Barry K.W."/>
            <person name="Cichocki N."/>
            <person name="Veneault-Fourrey C."/>
            <person name="LaButti K."/>
            <person name="Lindquist E.A."/>
            <person name="Lipzen A."/>
            <person name="Lundell T."/>
            <person name="Morin E."/>
            <person name="Murat C."/>
            <person name="Riley R."/>
            <person name="Ohm R."/>
            <person name="Sun H."/>
            <person name="Tunlid A."/>
            <person name="Henrissat B."/>
            <person name="Grigoriev I.V."/>
            <person name="Hibbett D.S."/>
            <person name="Martin F."/>
        </authorList>
    </citation>
    <scope>NUCLEOTIDE SEQUENCE [LARGE SCALE GENOMIC DNA]</scope>
    <source>
        <strain evidence="2">Marx 270</strain>
    </source>
</reference>